<evidence type="ECO:0000313" key="3">
    <source>
        <dbReference type="Proteomes" id="UP000636800"/>
    </source>
</evidence>
<sequence length="243" mass="27271">MKEGGEGGFVRADQIDLKSLDEQLERHLSRAWTMDKNKKEAEDVDNVLGGPVEGAEAAGDGRGSGGRNEIDTYQLVIKGVIARHFSAPFIEGLRRTGCCREIMTTEKKASEAEIAQLRSAFIQEVSVWYKLDHPNVTKFIGAAMGARDLNVQTETGQLGIPSVDVYSFGNLFWKIYYDMPYPGLSSEITSAVVRQRRRVADLRGGIRWRKEGRWVRYGITFCQTTTMRPPIVVVDSIMMNFEN</sequence>
<dbReference type="EMBL" id="JADCNL010000001">
    <property type="protein sequence ID" value="KAG0499114.1"/>
    <property type="molecule type" value="Genomic_DNA"/>
</dbReference>
<comment type="caution">
    <text evidence="2">The sequence shown here is derived from an EMBL/GenBank/DDBJ whole genome shotgun (WGS) entry which is preliminary data.</text>
</comment>
<reference evidence="2 3" key="1">
    <citation type="journal article" date="2020" name="Nat. Food">
        <title>A phased Vanilla planifolia genome enables genetic improvement of flavour and production.</title>
        <authorList>
            <person name="Hasing T."/>
            <person name="Tang H."/>
            <person name="Brym M."/>
            <person name="Khazi F."/>
            <person name="Huang T."/>
            <person name="Chambers A.H."/>
        </authorList>
    </citation>
    <scope>NUCLEOTIDE SEQUENCE [LARGE SCALE GENOMIC DNA]</scope>
    <source>
        <tissue evidence="2">Leaf</tissue>
    </source>
</reference>
<dbReference type="Proteomes" id="UP000636800">
    <property type="component" value="Chromosome 1"/>
</dbReference>
<organism evidence="2 3">
    <name type="scientific">Vanilla planifolia</name>
    <name type="common">Vanilla</name>
    <dbReference type="NCBI Taxonomy" id="51239"/>
    <lineage>
        <taxon>Eukaryota</taxon>
        <taxon>Viridiplantae</taxon>
        <taxon>Streptophyta</taxon>
        <taxon>Embryophyta</taxon>
        <taxon>Tracheophyta</taxon>
        <taxon>Spermatophyta</taxon>
        <taxon>Magnoliopsida</taxon>
        <taxon>Liliopsida</taxon>
        <taxon>Asparagales</taxon>
        <taxon>Orchidaceae</taxon>
        <taxon>Vanilloideae</taxon>
        <taxon>Vanilleae</taxon>
        <taxon>Vanilla</taxon>
    </lineage>
</organism>
<gene>
    <name evidence="2" type="ORF">HPP92_003805</name>
</gene>
<name>A0A835RVT1_VANPL</name>
<keyword evidence="3" id="KW-1185">Reference proteome</keyword>
<protein>
    <recommendedName>
        <fullName evidence="4">Serine-threonine/tyrosine-protein kinase catalytic domain-containing protein</fullName>
    </recommendedName>
</protein>
<evidence type="ECO:0008006" key="4">
    <source>
        <dbReference type="Google" id="ProtNLM"/>
    </source>
</evidence>
<dbReference type="AlphaFoldDB" id="A0A835RVT1"/>
<evidence type="ECO:0000256" key="1">
    <source>
        <dbReference type="SAM" id="MobiDB-lite"/>
    </source>
</evidence>
<feature type="region of interest" description="Disordered" evidence="1">
    <location>
        <begin position="40"/>
        <end position="65"/>
    </location>
</feature>
<evidence type="ECO:0000313" key="2">
    <source>
        <dbReference type="EMBL" id="KAG0499114.1"/>
    </source>
</evidence>
<accession>A0A835RVT1</accession>
<proteinExistence type="predicted"/>
<dbReference type="OrthoDB" id="1372046at2759"/>
<dbReference type="Gene3D" id="3.30.200.20">
    <property type="entry name" value="Phosphorylase Kinase, domain 1"/>
    <property type="match status" value="1"/>
</dbReference>